<keyword evidence="3" id="KW-1185">Reference proteome</keyword>
<evidence type="ECO:0000313" key="2">
    <source>
        <dbReference type="EMBL" id="KAF8718519.1"/>
    </source>
</evidence>
<feature type="signal peptide" evidence="1">
    <location>
        <begin position="1"/>
        <end position="25"/>
    </location>
</feature>
<organism evidence="2 3">
    <name type="scientific">Digitaria exilis</name>
    <dbReference type="NCBI Taxonomy" id="1010633"/>
    <lineage>
        <taxon>Eukaryota</taxon>
        <taxon>Viridiplantae</taxon>
        <taxon>Streptophyta</taxon>
        <taxon>Embryophyta</taxon>
        <taxon>Tracheophyta</taxon>
        <taxon>Spermatophyta</taxon>
        <taxon>Magnoliopsida</taxon>
        <taxon>Liliopsida</taxon>
        <taxon>Poales</taxon>
        <taxon>Poaceae</taxon>
        <taxon>PACMAD clade</taxon>
        <taxon>Panicoideae</taxon>
        <taxon>Panicodae</taxon>
        <taxon>Paniceae</taxon>
        <taxon>Anthephorinae</taxon>
        <taxon>Digitaria</taxon>
    </lineage>
</organism>
<dbReference type="Proteomes" id="UP000636709">
    <property type="component" value="Unassembled WGS sequence"/>
</dbReference>
<accession>A0A835C985</accession>
<keyword evidence="1" id="KW-0732">Signal</keyword>
<gene>
    <name evidence="2" type="ORF">HU200_025293</name>
</gene>
<dbReference type="OrthoDB" id="675945at2759"/>
<feature type="chain" id="PRO_5032633950" evidence="1">
    <location>
        <begin position="26"/>
        <end position="169"/>
    </location>
</feature>
<dbReference type="EMBL" id="JACEFO010001708">
    <property type="protein sequence ID" value="KAF8718519.1"/>
    <property type="molecule type" value="Genomic_DNA"/>
</dbReference>
<sequence length="169" mass="17075">MASKASIVHFSIVVALLLTTTFAMAGSNATATSLPRSTAALPSAAASSAHNDDCHLSCLTLPTPAPPSPPRPRAVAIASGGAGDRNADDCYLMKLYPDGSWVVVDVVSCKASAAACYLECGKGDEHGGDDRGMAGRTGVVTPGGTLPHGLPQFERCGDHLTARDAAIAG</sequence>
<evidence type="ECO:0000313" key="3">
    <source>
        <dbReference type="Proteomes" id="UP000636709"/>
    </source>
</evidence>
<reference evidence="2" key="1">
    <citation type="submission" date="2020-07" db="EMBL/GenBank/DDBJ databases">
        <title>Genome sequence and genetic diversity analysis of an under-domesticated orphan crop, white fonio (Digitaria exilis).</title>
        <authorList>
            <person name="Bennetzen J.L."/>
            <person name="Chen S."/>
            <person name="Ma X."/>
            <person name="Wang X."/>
            <person name="Yssel A.E.J."/>
            <person name="Chaluvadi S.R."/>
            <person name="Johnson M."/>
            <person name="Gangashetty P."/>
            <person name="Hamidou F."/>
            <person name="Sanogo M.D."/>
            <person name="Zwaenepoel A."/>
            <person name="Wallace J."/>
            <person name="Van De Peer Y."/>
            <person name="Van Deynze A."/>
        </authorList>
    </citation>
    <scope>NUCLEOTIDE SEQUENCE</scope>
    <source>
        <tissue evidence="2">Leaves</tissue>
    </source>
</reference>
<comment type="caution">
    <text evidence="2">The sequence shown here is derived from an EMBL/GenBank/DDBJ whole genome shotgun (WGS) entry which is preliminary data.</text>
</comment>
<proteinExistence type="predicted"/>
<name>A0A835C985_9POAL</name>
<protein>
    <submittedName>
        <fullName evidence="2">Uncharacterized protein</fullName>
    </submittedName>
</protein>
<dbReference type="AlphaFoldDB" id="A0A835C985"/>
<evidence type="ECO:0000256" key="1">
    <source>
        <dbReference type="SAM" id="SignalP"/>
    </source>
</evidence>